<feature type="compositionally biased region" description="Polar residues" evidence="1">
    <location>
        <begin position="281"/>
        <end position="292"/>
    </location>
</feature>
<feature type="compositionally biased region" description="Polar residues" evidence="1">
    <location>
        <begin position="9"/>
        <end position="24"/>
    </location>
</feature>
<comment type="caution">
    <text evidence="2">The sequence shown here is derived from an EMBL/GenBank/DDBJ whole genome shotgun (WGS) entry which is preliminary data.</text>
</comment>
<keyword evidence="3" id="KW-1185">Reference proteome</keyword>
<feature type="region of interest" description="Disordered" evidence="1">
    <location>
        <begin position="50"/>
        <end position="86"/>
    </location>
</feature>
<accession>A0A4Q9LLV4</accession>
<evidence type="ECO:0000313" key="3">
    <source>
        <dbReference type="Proteomes" id="UP000291404"/>
    </source>
</evidence>
<sequence>MLFEKAKMASQSNLEEGENNQNSFKIDKFNTGKWKSVSREWQETIEIKNTKKSTESTETLAHSVFRVESGSKDGAKPEQRNVDTSDLETMIDKKLKKLGIYDRFDNETQRRTNICKKEPECSCTEPNVKFKTTGNDGIRELKNQQSNMPTATKKTGDNLNDKVSALEKVEINSGSKEGSDNKKDGIFFTKEKEKLMSQDYEKIKIHKRDIIGSRKVNSSINDFDYVLSKENPYDSEPSILCLDKNKAYSTQLDSSEKDTDTDELKPDLELDKVIKKETDETFTSQNPETLHPNTEKSIEKNELQITDVSKSNIGGLHHKETEKDEKIPYRGSEIESKAELKLKNDNLNGFEFLVREKQTDYLEKRDQIEKDRFDHARNQQQSSEKINTCYDTQEQSPHAPEQRSEVLNIKAMDSDKKNERYFTNDPRRLQETYKDWLKEIYGDYYVRKKRTPAFPRSRFQIPKILEQEPRGSYTESTTEVEVVEKHTVKRIIESSVFPPPNNTEECPNKSNRDKNSSIFDNDLFFRESREIIDKIRKDASKILGENKEENSEKPVTKSETLEEEVSKILEKYHLKPKLDQDNKSPNDGEKLEVDLVSNPKKSINEILERQKSEPVLIKVKEECIESKTPILVAEKQEKEQKEEIKGEKCMRTIEGQENYGNTEPSNPKYASENDLSRLKPILECDKQCSSSIMCGGRHIMVENTGKEQKSGFKSGEKAISSPDLSKNKTKVMEKEDKQKKKCVIS</sequence>
<evidence type="ECO:0000313" key="2">
    <source>
        <dbReference type="EMBL" id="TBU09333.1"/>
    </source>
</evidence>
<dbReference type="VEuPathDB" id="MicrosporidiaDB:CWI39_1212p0010"/>
<feature type="compositionally biased region" description="Basic and acidic residues" evidence="1">
    <location>
        <begin position="254"/>
        <end position="279"/>
    </location>
</feature>
<feature type="compositionally biased region" description="Polar residues" evidence="1">
    <location>
        <begin position="143"/>
        <end position="153"/>
    </location>
</feature>
<reference evidence="2 3" key="1">
    <citation type="submission" date="2017-12" db="EMBL/GenBank/DDBJ databases">
        <authorList>
            <person name="Pombert J.-F."/>
            <person name="Haag K.L."/>
            <person name="Ebert D."/>
        </authorList>
    </citation>
    <scope>NUCLEOTIDE SEQUENCE [LARGE SCALE GENOMIC DNA]</scope>
    <source>
        <strain evidence="2">BE-OM-2</strain>
    </source>
</reference>
<dbReference type="AlphaFoldDB" id="A0A4Q9LLV4"/>
<feature type="region of interest" description="Disordered" evidence="1">
    <location>
        <begin position="495"/>
        <end position="514"/>
    </location>
</feature>
<feature type="region of interest" description="Disordered" evidence="1">
    <location>
        <begin position="576"/>
        <end position="595"/>
    </location>
</feature>
<feature type="compositionally biased region" description="Polar residues" evidence="1">
    <location>
        <begin position="303"/>
        <end position="312"/>
    </location>
</feature>
<name>A0A4Q9LLV4_9MICR</name>
<dbReference type="EMBL" id="PITI01000039">
    <property type="protein sequence ID" value="TBU09333.1"/>
    <property type="molecule type" value="Genomic_DNA"/>
</dbReference>
<feature type="compositionally biased region" description="Basic and acidic residues" evidence="1">
    <location>
        <begin position="293"/>
        <end position="302"/>
    </location>
</feature>
<feature type="region of interest" description="Disordered" evidence="1">
    <location>
        <begin position="705"/>
        <end position="745"/>
    </location>
</feature>
<protein>
    <submittedName>
        <fullName evidence="2">Uncharacterized protein</fullName>
    </submittedName>
</protein>
<dbReference type="Proteomes" id="UP000291404">
    <property type="component" value="Unassembled WGS sequence"/>
</dbReference>
<feature type="compositionally biased region" description="Basic and acidic residues" evidence="1">
    <location>
        <begin position="69"/>
        <end position="83"/>
    </location>
</feature>
<proteinExistence type="predicted"/>
<feature type="compositionally biased region" description="Basic and acidic residues" evidence="1">
    <location>
        <begin position="317"/>
        <end position="330"/>
    </location>
</feature>
<feature type="region of interest" description="Disordered" evidence="1">
    <location>
        <begin position="636"/>
        <end position="673"/>
    </location>
</feature>
<feature type="compositionally biased region" description="Basic and acidic residues" evidence="1">
    <location>
        <begin position="705"/>
        <end position="716"/>
    </location>
</feature>
<organism evidence="2 3">
    <name type="scientific">Hamiltosporidium magnivora</name>
    <dbReference type="NCBI Taxonomy" id="148818"/>
    <lineage>
        <taxon>Eukaryota</taxon>
        <taxon>Fungi</taxon>
        <taxon>Fungi incertae sedis</taxon>
        <taxon>Microsporidia</taxon>
        <taxon>Dubosqiidae</taxon>
        <taxon>Hamiltosporidium</taxon>
    </lineage>
</organism>
<evidence type="ECO:0000256" key="1">
    <source>
        <dbReference type="SAM" id="MobiDB-lite"/>
    </source>
</evidence>
<gene>
    <name evidence="2" type="ORF">CWI36_0039p0030</name>
</gene>
<dbReference type="VEuPathDB" id="MicrosporidiaDB:CWI36_0039p0030"/>
<feature type="compositionally biased region" description="Basic and acidic residues" evidence="1">
    <location>
        <begin position="636"/>
        <end position="651"/>
    </location>
</feature>
<dbReference type="VEuPathDB" id="MicrosporidiaDB:CWI39_1228p0020"/>
<feature type="region of interest" description="Disordered" evidence="1">
    <location>
        <begin position="125"/>
        <end position="160"/>
    </location>
</feature>
<feature type="compositionally biased region" description="Basic and acidic residues" evidence="1">
    <location>
        <begin position="576"/>
        <end position="593"/>
    </location>
</feature>
<feature type="region of interest" description="Disordered" evidence="1">
    <location>
        <begin position="1"/>
        <end position="25"/>
    </location>
</feature>
<feature type="region of interest" description="Disordered" evidence="1">
    <location>
        <begin position="250"/>
        <end position="330"/>
    </location>
</feature>